<dbReference type="PANTHER" id="PTHR35046">
    <property type="entry name" value="ZINC KNUCKLE (CCHC-TYPE) FAMILY PROTEIN"/>
    <property type="match status" value="1"/>
</dbReference>
<comment type="caution">
    <text evidence="2">The sequence shown here is derived from an EMBL/GenBank/DDBJ whole genome shotgun (WGS) entry which is preliminary data.</text>
</comment>
<accession>A0A371F2E8</accession>
<keyword evidence="3" id="KW-1185">Reference proteome</keyword>
<dbReference type="EMBL" id="QJKJ01010891">
    <property type="protein sequence ID" value="RDX72471.1"/>
    <property type="molecule type" value="Genomic_DNA"/>
</dbReference>
<evidence type="ECO:0000313" key="3">
    <source>
        <dbReference type="Proteomes" id="UP000257109"/>
    </source>
</evidence>
<reference evidence="2" key="1">
    <citation type="submission" date="2018-05" db="EMBL/GenBank/DDBJ databases">
        <title>Draft genome of Mucuna pruriens seed.</title>
        <authorList>
            <person name="Nnadi N.E."/>
            <person name="Vos R."/>
            <person name="Hasami M.H."/>
            <person name="Devisetty U.K."/>
            <person name="Aguiy J.C."/>
        </authorList>
    </citation>
    <scope>NUCLEOTIDE SEQUENCE [LARGE SCALE GENOMIC DNA]</scope>
    <source>
        <strain evidence="2">JCA_2017</strain>
    </source>
</reference>
<feature type="non-terminal residue" evidence="2">
    <location>
        <position position="1"/>
    </location>
</feature>
<gene>
    <name evidence="2" type="ORF">CR513_48034</name>
</gene>
<organism evidence="2 3">
    <name type="scientific">Mucuna pruriens</name>
    <name type="common">Velvet bean</name>
    <name type="synonym">Dolichos pruriens</name>
    <dbReference type="NCBI Taxonomy" id="157652"/>
    <lineage>
        <taxon>Eukaryota</taxon>
        <taxon>Viridiplantae</taxon>
        <taxon>Streptophyta</taxon>
        <taxon>Embryophyta</taxon>
        <taxon>Tracheophyta</taxon>
        <taxon>Spermatophyta</taxon>
        <taxon>Magnoliopsida</taxon>
        <taxon>eudicotyledons</taxon>
        <taxon>Gunneridae</taxon>
        <taxon>Pentapetalae</taxon>
        <taxon>rosids</taxon>
        <taxon>fabids</taxon>
        <taxon>Fabales</taxon>
        <taxon>Fabaceae</taxon>
        <taxon>Papilionoideae</taxon>
        <taxon>50 kb inversion clade</taxon>
        <taxon>NPAAA clade</taxon>
        <taxon>indigoferoid/millettioid clade</taxon>
        <taxon>Phaseoleae</taxon>
        <taxon>Mucuna</taxon>
    </lineage>
</organism>
<evidence type="ECO:0000256" key="1">
    <source>
        <dbReference type="SAM" id="MobiDB-lite"/>
    </source>
</evidence>
<evidence type="ECO:0000313" key="2">
    <source>
        <dbReference type="EMBL" id="RDX72471.1"/>
    </source>
</evidence>
<feature type="region of interest" description="Disordered" evidence="1">
    <location>
        <begin position="53"/>
        <end position="96"/>
    </location>
</feature>
<dbReference type="PANTHER" id="PTHR35046:SF21">
    <property type="entry name" value="RETROTRANSPOSON GAG DOMAIN-CONTAINING PROTEIN-RELATED"/>
    <property type="match status" value="1"/>
</dbReference>
<dbReference type="AlphaFoldDB" id="A0A371F2E8"/>
<protein>
    <recommendedName>
        <fullName evidence="4">Retrotransposon gag domain-containing protein</fullName>
    </recommendedName>
</protein>
<evidence type="ECO:0008006" key="4">
    <source>
        <dbReference type="Google" id="ProtNLM"/>
    </source>
</evidence>
<sequence>MVGSEGNSQGGLSIIQMQALTSNLEKLFDQMLEEIHEHMDQMGNQIVHTQVTPNNEQSNEGDKSQFEEEKDNEEEQPRRRSPNQNNQRRHRNRREDDLGGIKIKVLSFQGKSDHEAYLEWEMHVDKIFSCQSYPKGGHIASKCPNKKTMIMKDSGEVEMDEESDNDLMTFLEDDNEKLPHDGDLLVVRRNLNMQEKGKDEA</sequence>
<name>A0A371F2E8_MUCPR</name>
<dbReference type="Proteomes" id="UP000257109">
    <property type="component" value="Unassembled WGS sequence"/>
</dbReference>
<proteinExistence type="predicted"/>